<dbReference type="InterPro" id="IPR005358">
    <property type="entry name" value="Puta_zinc/iron-chelating_dom"/>
</dbReference>
<protein>
    <recommendedName>
        <fullName evidence="2">YkgJ family cysteine cluster protein</fullName>
    </recommendedName>
</protein>
<reference evidence="1" key="1">
    <citation type="submission" date="2018-06" db="EMBL/GenBank/DDBJ databases">
        <authorList>
            <person name="Zhirakovskaya E."/>
        </authorList>
    </citation>
    <scope>NUCLEOTIDE SEQUENCE</scope>
</reference>
<sequence>MVKCDGCIQCCRFGSSIEARPTLTPLEAKRFNHVKHISGTRILTTPAGDCYYLTDIGCGVYSERPQHCREFDCLTFNDELCETKDHFTLRVLVESLKHDEMVNHK</sequence>
<organism evidence="1">
    <name type="scientific">hydrothermal vent metagenome</name>
    <dbReference type="NCBI Taxonomy" id="652676"/>
    <lineage>
        <taxon>unclassified sequences</taxon>
        <taxon>metagenomes</taxon>
        <taxon>ecological metagenomes</taxon>
    </lineage>
</organism>
<evidence type="ECO:0000313" key="1">
    <source>
        <dbReference type="EMBL" id="VAW83112.1"/>
    </source>
</evidence>
<evidence type="ECO:0008006" key="2">
    <source>
        <dbReference type="Google" id="ProtNLM"/>
    </source>
</evidence>
<gene>
    <name evidence="1" type="ORF">MNBD_GAMMA12-2628</name>
</gene>
<dbReference type="EMBL" id="UOFL01000264">
    <property type="protein sequence ID" value="VAW83112.1"/>
    <property type="molecule type" value="Genomic_DNA"/>
</dbReference>
<dbReference type="AlphaFoldDB" id="A0A3B0Z6C8"/>
<proteinExistence type="predicted"/>
<accession>A0A3B0Z6C8</accession>
<dbReference type="Pfam" id="PF03692">
    <property type="entry name" value="CxxCxxCC"/>
    <property type="match status" value="1"/>
</dbReference>
<name>A0A3B0Z6C8_9ZZZZ</name>